<dbReference type="GO" id="GO:0009570">
    <property type="term" value="C:chloroplast stroma"/>
    <property type="evidence" value="ECO:0007669"/>
    <property type="project" value="TreeGrafter"/>
</dbReference>
<feature type="binding site" evidence="5">
    <location>
        <position position="400"/>
    </location>
    <ligand>
        <name>Fe cation</name>
        <dbReference type="ChEBI" id="CHEBI:24875"/>
        <note>catalytic</note>
    </ligand>
</feature>
<dbReference type="PANTHER" id="PTHR10543">
    <property type="entry name" value="BETA-CAROTENE DIOXYGENASE"/>
    <property type="match status" value="1"/>
</dbReference>
<dbReference type="AlphaFoldDB" id="A0A813GIX4"/>
<accession>A0A813GIX4</accession>
<comment type="cofactor">
    <cofactor evidence="5">
        <name>Fe(2+)</name>
        <dbReference type="ChEBI" id="CHEBI:29033"/>
    </cofactor>
    <text evidence="5">Binds 1 Fe(2+) ion per subunit.</text>
</comment>
<evidence type="ECO:0000256" key="2">
    <source>
        <dbReference type="ARBA" id="ARBA00022723"/>
    </source>
</evidence>
<proteinExistence type="inferred from homology"/>
<organism evidence="6 7">
    <name type="scientific">Polarella glacialis</name>
    <name type="common">Dinoflagellate</name>
    <dbReference type="NCBI Taxonomy" id="89957"/>
    <lineage>
        <taxon>Eukaryota</taxon>
        <taxon>Sar</taxon>
        <taxon>Alveolata</taxon>
        <taxon>Dinophyceae</taxon>
        <taxon>Suessiales</taxon>
        <taxon>Suessiaceae</taxon>
        <taxon>Polarella</taxon>
    </lineage>
</organism>
<feature type="binding site" evidence="5">
    <location>
        <position position="279"/>
    </location>
    <ligand>
        <name>Fe cation</name>
        <dbReference type="ChEBI" id="CHEBI:24875"/>
        <note>catalytic</note>
    </ligand>
</feature>
<evidence type="ECO:0000256" key="3">
    <source>
        <dbReference type="ARBA" id="ARBA00023002"/>
    </source>
</evidence>
<feature type="binding site" evidence="5">
    <location>
        <position position="330"/>
    </location>
    <ligand>
        <name>Fe cation</name>
        <dbReference type="ChEBI" id="CHEBI:24875"/>
        <note>catalytic</note>
    </ligand>
</feature>
<dbReference type="GO" id="GO:0010436">
    <property type="term" value="F:carotenoid dioxygenase activity"/>
    <property type="evidence" value="ECO:0007669"/>
    <property type="project" value="TreeGrafter"/>
</dbReference>
<comment type="similarity">
    <text evidence="1">Belongs to the carotenoid oxygenase family.</text>
</comment>
<dbReference type="GO" id="GO:0016121">
    <property type="term" value="P:carotene catabolic process"/>
    <property type="evidence" value="ECO:0007669"/>
    <property type="project" value="TreeGrafter"/>
</dbReference>
<keyword evidence="2 5" id="KW-0479">Metal-binding</keyword>
<dbReference type="Proteomes" id="UP000626109">
    <property type="component" value="Unassembled WGS sequence"/>
</dbReference>
<evidence type="ECO:0000256" key="1">
    <source>
        <dbReference type="ARBA" id="ARBA00006787"/>
    </source>
</evidence>
<keyword evidence="4 5" id="KW-0408">Iron</keyword>
<gene>
    <name evidence="6" type="ORF">PGLA2088_LOCUS461</name>
</gene>
<evidence type="ECO:0000313" key="6">
    <source>
        <dbReference type="EMBL" id="CAE8626136.1"/>
    </source>
</evidence>
<feature type="binding site" evidence="5">
    <location>
        <position position="595"/>
    </location>
    <ligand>
        <name>Fe cation</name>
        <dbReference type="ChEBI" id="CHEBI:24875"/>
        <note>catalytic</note>
    </ligand>
</feature>
<dbReference type="EMBL" id="CAJNNW010000307">
    <property type="protein sequence ID" value="CAE8626136.1"/>
    <property type="molecule type" value="Genomic_DNA"/>
</dbReference>
<evidence type="ECO:0000313" key="7">
    <source>
        <dbReference type="Proteomes" id="UP000626109"/>
    </source>
</evidence>
<keyword evidence="3" id="KW-0560">Oxidoreductase</keyword>
<dbReference type="InterPro" id="IPR004294">
    <property type="entry name" value="Carotenoid_Oase"/>
</dbReference>
<name>A0A813GIX4_POLGL</name>
<dbReference type="Pfam" id="PF03055">
    <property type="entry name" value="RPE65"/>
    <property type="match status" value="1"/>
</dbReference>
<sequence>MDLARVALPARTAHAQPELCGHAKPALRLSPPGLQHEVCSQLPSTSSTALGASACAASAVLAALRLGQSRVVGRHSRRLKRQQQGRQLLRPAAVLPPGVAEELRASPWKRGLQPGVEAAATKVVVEGELPRDLRGTLYRNGAGRINIGASQYGHWFDGDGFVSAISLDGATQEAAFSCKYVRTSRFLAQAEPSSMAAAEQGLGMARRGAWTPARNNALLANLGRLPTNPSNTSVLMWGNQLLALAEGGPPLILDPGSLDTIGEENFKSGLGLLSFFSAHPKLDAESGELFSIGIEIGLPFKLNVFKFLPTRPSVVAQKCSLALQNLTFLHDFAMTKKHIVILIPPWICPLNALAKTASGGALVKEFEWREELGNRLVVLRRSDLSVVVDQTVRPPFSFYHTINAFDEDESSLKLQVAVYSASRLAVEANFSDMYKSSWSDETRCSMREFRVDLVTGDLVESRGSIAPTGASTFELPSIHPAWVGRENRYVFTNAAFPSSAPFMNCVERLDLRAPPGSQGIDRATFGEACFAGEAMVLPRVRPDGGPQGELDAYIATCVYDSEAHTSFWAILDAANLAAGPLARIKLPTHVPYSFHGAWVPDETYILKQQSDSSS</sequence>
<protein>
    <submittedName>
        <fullName evidence="6">Uncharacterized protein</fullName>
    </submittedName>
</protein>
<comment type="caution">
    <text evidence="6">The sequence shown here is derived from an EMBL/GenBank/DDBJ whole genome shotgun (WGS) entry which is preliminary data.</text>
</comment>
<reference evidence="6" key="1">
    <citation type="submission" date="2021-02" db="EMBL/GenBank/DDBJ databases">
        <authorList>
            <person name="Dougan E. K."/>
            <person name="Rhodes N."/>
            <person name="Thang M."/>
            <person name="Chan C."/>
        </authorList>
    </citation>
    <scope>NUCLEOTIDE SEQUENCE</scope>
</reference>
<evidence type="ECO:0000256" key="4">
    <source>
        <dbReference type="ARBA" id="ARBA00023004"/>
    </source>
</evidence>
<dbReference type="GO" id="GO:0046872">
    <property type="term" value="F:metal ion binding"/>
    <property type="evidence" value="ECO:0007669"/>
    <property type="project" value="UniProtKB-KW"/>
</dbReference>
<evidence type="ECO:0000256" key="5">
    <source>
        <dbReference type="PIRSR" id="PIRSR604294-1"/>
    </source>
</evidence>
<dbReference type="PANTHER" id="PTHR10543:SF89">
    <property type="entry name" value="CAROTENOID 9,10(9',10')-CLEAVAGE DIOXYGENASE 1"/>
    <property type="match status" value="1"/>
</dbReference>